<comment type="caution">
    <text evidence="1">The sequence shown here is derived from an EMBL/GenBank/DDBJ whole genome shotgun (WGS) entry which is preliminary data.</text>
</comment>
<evidence type="ECO:0000313" key="1">
    <source>
        <dbReference type="EMBL" id="GFE55542.1"/>
    </source>
</evidence>
<dbReference type="AlphaFoldDB" id="A0A9W5WWJ2"/>
<sequence>MVDGELTGKRASSSAAALDRILIRRGAALQTLVAVSERNSLATQLKRFAFNRLKSHATGGPSQPGVSDDTSSLRFNQSQLRLLRQEQLMLMAENERLVYELQEIRRCRSTGQFRPSQPRSVPEFRQSKLSKAIDLTLSGGRDNRLSAARASLLCALITKLRHKVLGAAFRALGRQSNKLVRFSAASNALGPVYTKQQMTIPCMILENIIRSLVHRTKRLSLYLLKNGTREKLPPSRRGMVPAVGLPQADSRPAGMFI</sequence>
<dbReference type="EMBL" id="BLIY01000022">
    <property type="protein sequence ID" value="GFE55542.1"/>
    <property type="molecule type" value="Genomic_DNA"/>
</dbReference>
<proteinExistence type="predicted"/>
<gene>
    <name evidence="1" type="ORF">BaOVIS_029460</name>
</gene>
<name>A0A9W5WWJ2_BABOV</name>
<keyword evidence="2" id="KW-1185">Reference proteome</keyword>
<dbReference type="Proteomes" id="UP001057455">
    <property type="component" value="Unassembled WGS sequence"/>
</dbReference>
<accession>A0A9W5WWJ2</accession>
<dbReference type="OrthoDB" id="361097at2759"/>
<protein>
    <submittedName>
        <fullName evidence="1">Uncharacterized protein</fullName>
    </submittedName>
</protein>
<reference evidence="1" key="1">
    <citation type="submission" date="2019-12" db="EMBL/GenBank/DDBJ databases">
        <title>Genome sequence of Babesia ovis.</title>
        <authorList>
            <person name="Yamagishi J."/>
            <person name="Sevinc F."/>
            <person name="Xuan X."/>
        </authorList>
    </citation>
    <scope>NUCLEOTIDE SEQUENCE</scope>
    <source>
        <strain evidence="1">Selcuk</strain>
    </source>
</reference>
<evidence type="ECO:0000313" key="2">
    <source>
        <dbReference type="Proteomes" id="UP001057455"/>
    </source>
</evidence>
<organism evidence="1 2">
    <name type="scientific">Babesia ovis</name>
    <dbReference type="NCBI Taxonomy" id="5869"/>
    <lineage>
        <taxon>Eukaryota</taxon>
        <taxon>Sar</taxon>
        <taxon>Alveolata</taxon>
        <taxon>Apicomplexa</taxon>
        <taxon>Aconoidasida</taxon>
        <taxon>Piroplasmida</taxon>
        <taxon>Babesiidae</taxon>
        <taxon>Babesia</taxon>
    </lineage>
</organism>